<dbReference type="RefSeq" id="XP_066912891.1">
    <property type="nucleotide sequence ID" value="XM_067056790.1"/>
</dbReference>
<dbReference type="Proteomes" id="UP000594262">
    <property type="component" value="Unplaced"/>
</dbReference>
<dbReference type="PANTHER" id="PTHR11256:SF41">
    <property type="entry name" value="BCL-2 HOMOLOGOUS ANTAGONIST_KILLER"/>
    <property type="match status" value="1"/>
</dbReference>
<evidence type="ECO:0000256" key="2">
    <source>
        <dbReference type="ARBA" id="ARBA00022703"/>
    </source>
</evidence>
<feature type="compositionally biased region" description="Basic and acidic residues" evidence="3">
    <location>
        <begin position="14"/>
        <end position="27"/>
    </location>
</feature>
<evidence type="ECO:0000259" key="5">
    <source>
        <dbReference type="SMART" id="SM00337"/>
    </source>
</evidence>
<dbReference type="GO" id="GO:0008630">
    <property type="term" value="P:intrinsic apoptotic signaling pathway in response to DNA damage"/>
    <property type="evidence" value="ECO:0007669"/>
    <property type="project" value="TreeGrafter"/>
</dbReference>
<dbReference type="AlphaFoldDB" id="A0A7M5UJI6"/>
<feature type="transmembrane region" description="Helical" evidence="4">
    <location>
        <begin position="223"/>
        <end position="242"/>
    </location>
</feature>
<organism evidence="6 7">
    <name type="scientific">Clytia hemisphaerica</name>
    <dbReference type="NCBI Taxonomy" id="252671"/>
    <lineage>
        <taxon>Eukaryota</taxon>
        <taxon>Metazoa</taxon>
        <taxon>Cnidaria</taxon>
        <taxon>Hydrozoa</taxon>
        <taxon>Hydroidolina</taxon>
        <taxon>Leptothecata</taxon>
        <taxon>Obeliida</taxon>
        <taxon>Clytiidae</taxon>
        <taxon>Clytia</taxon>
    </lineage>
</organism>
<evidence type="ECO:0000313" key="6">
    <source>
        <dbReference type="EnsemblMetazoa" id="CLYHEMP000561.1"/>
    </source>
</evidence>
<evidence type="ECO:0000256" key="1">
    <source>
        <dbReference type="ARBA" id="ARBA00009458"/>
    </source>
</evidence>
<dbReference type="InterPro" id="IPR036834">
    <property type="entry name" value="Bcl-2-like_sf"/>
</dbReference>
<keyword evidence="4" id="KW-1133">Transmembrane helix</keyword>
<dbReference type="SUPFAM" id="SSF56854">
    <property type="entry name" value="Bcl-2 inhibitors of programmed cell death"/>
    <property type="match status" value="1"/>
</dbReference>
<dbReference type="PROSITE" id="PS50062">
    <property type="entry name" value="BCL2_FAMILY"/>
    <property type="match status" value="1"/>
</dbReference>
<proteinExistence type="inferred from homology"/>
<dbReference type="Gene3D" id="1.10.437.10">
    <property type="entry name" value="Blc2-like"/>
    <property type="match status" value="1"/>
</dbReference>
<evidence type="ECO:0000313" key="7">
    <source>
        <dbReference type="Proteomes" id="UP000594262"/>
    </source>
</evidence>
<name>A0A7M5UJI6_9CNID</name>
<dbReference type="InterPro" id="IPR026298">
    <property type="entry name" value="Bcl-2_fam"/>
</dbReference>
<reference evidence="6" key="1">
    <citation type="submission" date="2021-01" db="UniProtKB">
        <authorList>
            <consortium name="EnsemblMetazoa"/>
        </authorList>
    </citation>
    <scope>IDENTIFICATION</scope>
</reference>
<dbReference type="GO" id="GO:0097192">
    <property type="term" value="P:extrinsic apoptotic signaling pathway in absence of ligand"/>
    <property type="evidence" value="ECO:0007669"/>
    <property type="project" value="TreeGrafter"/>
</dbReference>
<feature type="transmembrane region" description="Helical" evidence="4">
    <location>
        <begin position="155"/>
        <end position="173"/>
    </location>
</feature>
<keyword evidence="7" id="KW-1185">Reference proteome</keyword>
<dbReference type="Pfam" id="PF00452">
    <property type="entry name" value="Bcl-2"/>
    <property type="match status" value="1"/>
</dbReference>
<comment type="similarity">
    <text evidence="1">Belongs to the Bcl-2 family.</text>
</comment>
<dbReference type="GO" id="GO:0051400">
    <property type="term" value="F:BH domain binding"/>
    <property type="evidence" value="ECO:0007669"/>
    <property type="project" value="TreeGrafter"/>
</dbReference>
<dbReference type="SMART" id="SM00337">
    <property type="entry name" value="BCL"/>
    <property type="match status" value="1"/>
</dbReference>
<dbReference type="PANTHER" id="PTHR11256">
    <property type="entry name" value="BCL-2 RELATED"/>
    <property type="match status" value="1"/>
</dbReference>
<dbReference type="OrthoDB" id="6020735at2759"/>
<evidence type="ECO:0000256" key="4">
    <source>
        <dbReference type="SAM" id="Phobius"/>
    </source>
</evidence>
<dbReference type="InterPro" id="IPR046371">
    <property type="entry name" value="Bcl-2_BH1-3"/>
</dbReference>
<dbReference type="GeneID" id="136800176"/>
<dbReference type="GO" id="GO:0001836">
    <property type="term" value="P:release of cytochrome c from mitochondria"/>
    <property type="evidence" value="ECO:0007669"/>
    <property type="project" value="TreeGrafter"/>
</dbReference>
<feature type="region of interest" description="Disordered" evidence="3">
    <location>
        <begin position="1"/>
        <end position="39"/>
    </location>
</feature>
<accession>A0A7M5UJI6</accession>
<feature type="domain" description="Bcl-2 Bcl-2 homology region 1-3" evidence="5">
    <location>
        <begin position="109"/>
        <end position="210"/>
    </location>
</feature>
<protein>
    <recommendedName>
        <fullName evidence="5">Bcl-2 Bcl-2 homology region 1-3 domain-containing protein</fullName>
    </recommendedName>
</protein>
<dbReference type="GO" id="GO:0015288">
    <property type="term" value="F:porin activity"/>
    <property type="evidence" value="ECO:0007669"/>
    <property type="project" value="TreeGrafter"/>
</dbReference>
<dbReference type="GO" id="GO:0042981">
    <property type="term" value="P:regulation of apoptotic process"/>
    <property type="evidence" value="ECO:0007669"/>
    <property type="project" value="InterPro"/>
</dbReference>
<dbReference type="CDD" id="cd06845">
    <property type="entry name" value="Bcl-2_like"/>
    <property type="match status" value="1"/>
</dbReference>
<dbReference type="InterPro" id="IPR002475">
    <property type="entry name" value="Bcl2-like"/>
</dbReference>
<dbReference type="GO" id="GO:0005741">
    <property type="term" value="C:mitochondrial outer membrane"/>
    <property type="evidence" value="ECO:0007669"/>
    <property type="project" value="TreeGrafter"/>
</dbReference>
<keyword evidence="2" id="KW-0053">Apoptosis</keyword>
<dbReference type="EnsemblMetazoa" id="CLYHEMT000561.1">
    <property type="protein sequence ID" value="CLYHEMP000561.1"/>
    <property type="gene ID" value="CLYHEMG000561"/>
</dbReference>
<keyword evidence="4" id="KW-0812">Transmembrane</keyword>
<sequence length="244" mass="28269">MAAAAPDPNDDPNEFFKRRPPYDKDVSFDQTNLEEDQKQVAEESEKIFKTFLYTRLLSDIERDSEDGEMCVGEITTPVIHQIRDEKTNMEEKFNQDEQDKKILELGQMLAAVGDNYNKKYDFQSIVGNLNIEHEEFAYTSFTNVARKLVVGGLNWGRILALFLFGYEIALSFLRKGHSGVYGLLKRILKYMVKFLFKEGIVNWIIEQGGWIKFKLQENRESVNYALMILASLLAGYGAYRLYNR</sequence>
<evidence type="ECO:0000256" key="3">
    <source>
        <dbReference type="SAM" id="MobiDB-lite"/>
    </source>
</evidence>
<keyword evidence="4" id="KW-0472">Membrane</keyword>